<protein>
    <recommendedName>
        <fullName evidence="5">Protein-lysine N-methyltransferase EFM5</fullName>
        <ecNumber evidence="5">2.1.1.-</ecNumber>
    </recommendedName>
    <alternativeName>
        <fullName evidence="5">Elongation factor methyltransferase 5</fullName>
    </alternativeName>
</protein>
<comment type="similarity">
    <text evidence="5">Belongs to the class I-like SAM-binding methyltransferase superfamily. EFM5 family.</text>
</comment>
<dbReference type="Proteomes" id="UP001412239">
    <property type="component" value="Unassembled WGS sequence"/>
</dbReference>
<comment type="function">
    <text evidence="5">S-adenosyl-L-methionine-dependent protein-lysine N-methyltransferase that trimethylates elongation factor 1-alpha at 'Lys-79'.</text>
</comment>
<evidence type="ECO:0000313" key="7">
    <source>
        <dbReference type="Proteomes" id="UP001412239"/>
    </source>
</evidence>
<keyword evidence="4 5" id="KW-0808">Transferase</keyword>
<evidence type="ECO:0000256" key="4">
    <source>
        <dbReference type="ARBA" id="ARBA00022679"/>
    </source>
</evidence>
<keyword evidence="2 5" id="KW-0963">Cytoplasm</keyword>
<reference evidence="6" key="1">
    <citation type="submission" date="2015-10" db="EMBL/GenBank/DDBJ databases">
        <authorList>
            <person name="Regsiter A."/>
            <person name="william w."/>
        </authorList>
    </citation>
    <scope>NUCLEOTIDE SEQUENCE</scope>
    <source>
        <strain evidence="6">Montdore</strain>
    </source>
</reference>
<dbReference type="InterPro" id="IPR041370">
    <property type="entry name" value="Mlase_EEF1AKMT1/ZCCHC4"/>
</dbReference>
<evidence type="ECO:0000313" key="6">
    <source>
        <dbReference type="EMBL" id="CUS08125.1"/>
    </source>
</evidence>
<dbReference type="GO" id="GO:0032259">
    <property type="term" value="P:methylation"/>
    <property type="evidence" value="ECO:0007669"/>
    <property type="project" value="UniProtKB-KW"/>
</dbReference>
<dbReference type="InterPro" id="IPR002052">
    <property type="entry name" value="DNA_methylase_N6_adenine_CS"/>
</dbReference>
<dbReference type="InterPro" id="IPR019369">
    <property type="entry name" value="Efm5/EEF1AKMT1"/>
</dbReference>
<gene>
    <name evidence="5" type="primary">EFM5</name>
    <name evidence="6" type="ORF">GSTUAT00007798001</name>
</gene>
<dbReference type="PROSITE" id="PS00092">
    <property type="entry name" value="N6_MTASE"/>
    <property type="match status" value="1"/>
</dbReference>
<name>A0A292PN53_9PEZI</name>
<organism evidence="6 7">
    <name type="scientific">Tuber aestivum</name>
    <name type="common">summer truffle</name>
    <dbReference type="NCBI Taxonomy" id="59557"/>
    <lineage>
        <taxon>Eukaryota</taxon>
        <taxon>Fungi</taxon>
        <taxon>Dikarya</taxon>
        <taxon>Ascomycota</taxon>
        <taxon>Pezizomycotina</taxon>
        <taxon>Pezizomycetes</taxon>
        <taxon>Pezizales</taxon>
        <taxon>Tuberaceae</taxon>
        <taxon>Tuber</taxon>
    </lineage>
</organism>
<evidence type="ECO:0000256" key="2">
    <source>
        <dbReference type="ARBA" id="ARBA00022490"/>
    </source>
</evidence>
<sequence length="301" mass="34649">MSTTQVKHNRTPTFTFFFSFPFSSKKFFSMSSSKAEGDSDNELQLSSVALEALNSFLVEKDERQRRFADLKATLEKEYEERQKVITMEDFEEDWQQSQFWYDPATAEMLAEEILDGATEETLVGIISAPSVFVKIQELKLTISKYEAQAAGRIADSIKVRLLEFDKRFDLFPEFTHYDFQYPLRLPLELKGKFDRILIDPPFLSNDCQTKTALTARWLMRPWVAPAGAASTSHDNGGRNTAEQSPTRIMICTGRVVRELVEKLFRPAGVRATTLEIRHSKGLSNEFLCYSSFESKRIKWEQ</sequence>
<dbReference type="GO" id="GO:0005737">
    <property type="term" value="C:cytoplasm"/>
    <property type="evidence" value="ECO:0007669"/>
    <property type="project" value="UniProtKB-SubCell"/>
</dbReference>
<accession>A0A292PN53</accession>
<dbReference type="PANTHER" id="PTHR13200:SF0">
    <property type="entry name" value="EEF1A LYSINE METHYLTRANSFERASE 1"/>
    <property type="match status" value="1"/>
</dbReference>
<keyword evidence="7" id="KW-1185">Reference proteome</keyword>
<dbReference type="GO" id="GO:0016279">
    <property type="term" value="F:protein-lysine N-methyltransferase activity"/>
    <property type="evidence" value="ECO:0007669"/>
    <property type="project" value="UniProtKB-UniRule"/>
</dbReference>
<dbReference type="AlphaFoldDB" id="A0A292PN53"/>
<keyword evidence="3 5" id="KW-0489">Methyltransferase</keyword>
<dbReference type="GO" id="GO:0003676">
    <property type="term" value="F:nucleic acid binding"/>
    <property type="evidence" value="ECO:0007669"/>
    <property type="project" value="InterPro"/>
</dbReference>
<evidence type="ECO:0000256" key="1">
    <source>
        <dbReference type="ARBA" id="ARBA00004496"/>
    </source>
</evidence>
<dbReference type="EC" id="2.1.1.-" evidence="5"/>
<comment type="subcellular location">
    <subcellularLocation>
        <location evidence="1 5">Cytoplasm</location>
    </subcellularLocation>
</comment>
<proteinExistence type="inferred from homology"/>
<evidence type="ECO:0000256" key="5">
    <source>
        <dbReference type="HAMAP-Rule" id="MF_03187"/>
    </source>
</evidence>
<dbReference type="HAMAP" id="MF_03187">
    <property type="entry name" value="Methyltr_EFM5"/>
    <property type="match status" value="1"/>
</dbReference>
<dbReference type="PANTHER" id="PTHR13200">
    <property type="entry name" value="EEF1A LYSINE METHYLTRANSFERASE 1"/>
    <property type="match status" value="1"/>
</dbReference>
<evidence type="ECO:0000256" key="3">
    <source>
        <dbReference type="ARBA" id="ARBA00022603"/>
    </source>
</evidence>
<dbReference type="Pfam" id="PF10237">
    <property type="entry name" value="N6-adenineMlase"/>
    <property type="match status" value="1"/>
</dbReference>
<dbReference type="EMBL" id="LN891146">
    <property type="protein sequence ID" value="CUS08125.1"/>
    <property type="molecule type" value="Genomic_DNA"/>
</dbReference>